<dbReference type="RefSeq" id="XP_022151548.1">
    <property type="nucleotide sequence ID" value="XM_022295856.1"/>
</dbReference>
<feature type="domain" description="DC1" evidence="2">
    <location>
        <begin position="12"/>
        <end position="56"/>
    </location>
</feature>
<dbReference type="InterPro" id="IPR004146">
    <property type="entry name" value="DC1"/>
</dbReference>
<dbReference type="PANTHER" id="PTHR47841:SF7">
    <property type="entry name" value="CYSTEINE_HISTIDINE-RICH C1 DOMAIN PROTEIN"/>
    <property type="match status" value="1"/>
</dbReference>
<accession>A0A6J1DCG9</accession>
<evidence type="ECO:0000313" key="4">
    <source>
        <dbReference type="RefSeq" id="XP_022151548.1"/>
    </source>
</evidence>
<proteinExistence type="predicted"/>
<evidence type="ECO:0000313" key="3">
    <source>
        <dbReference type="Proteomes" id="UP000504603"/>
    </source>
</evidence>
<dbReference type="AlphaFoldDB" id="A0A6J1DCG9"/>
<protein>
    <submittedName>
        <fullName evidence="4">Uncharacterized protein LOC111019463</fullName>
    </submittedName>
</protein>
<dbReference type="PANTHER" id="PTHR47841">
    <property type="entry name" value="DIACYLGLYCEROL KINASE THETA-LIKE-RELATED"/>
    <property type="match status" value="1"/>
</dbReference>
<dbReference type="OrthoDB" id="945197at2759"/>
<reference evidence="4" key="1">
    <citation type="submission" date="2025-08" db="UniProtKB">
        <authorList>
            <consortium name="RefSeq"/>
        </authorList>
    </citation>
    <scope>IDENTIFICATION</scope>
    <source>
        <strain evidence="4">OHB3-1</strain>
    </source>
</reference>
<dbReference type="InterPro" id="IPR046349">
    <property type="entry name" value="C1-like_sf"/>
</dbReference>
<keyword evidence="1" id="KW-0677">Repeat</keyword>
<name>A0A6J1DCG9_MOMCH</name>
<dbReference type="GeneID" id="111019463"/>
<gene>
    <name evidence="4" type="primary">LOC111019463</name>
</gene>
<sequence>MAPVPKNTKSHFTHPNHPLLHHSDGQDYCCDACKTSGSGSRFRCHACDFNLHEYCADCPQKLPSFLHRHPLALVVRKAQGARQNDRICDVCRGHVEGLFYRCKDCDFDVHPLCTQLPNQLRHVIDPNHSLNLHKPSSASCAVCKIDCSSLWVYGCDVCRLNIHLDCLLQPYGSPSDPSPAAPPASRCASRGIPFAPPPQWATGPPPFSYGHFGNFGYGYAAPYGVPDYPFGFPHYYHGSMYGNANIHQGSQGGNVVGPPPPPPSASSGGKLGKSMFALVGKLTVGVMSSFVFGSPFGVF</sequence>
<feature type="domain" description="DC1" evidence="2">
    <location>
        <begin position="65"/>
        <end position="113"/>
    </location>
</feature>
<evidence type="ECO:0000256" key="1">
    <source>
        <dbReference type="ARBA" id="ARBA00022737"/>
    </source>
</evidence>
<dbReference type="SUPFAM" id="SSF57889">
    <property type="entry name" value="Cysteine-rich domain"/>
    <property type="match status" value="2"/>
</dbReference>
<keyword evidence="3" id="KW-1185">Reference proteome</keyword>
<organism evidence="3 4">
    <name type="scientific">Momordica charantia</name>
    <name type="common">Bitter gourd</name>
    <name type="synonym">Balsam pear</name>
    <dbReference type="NCBI Taxonomy" id="3673"/>
    <lineage>
        <taxon>Eukaryota</taxon>
        <taxon>Viridiplantae</taxon>
        <taxon>Streptophyta</taxon>
        <taxon>Embryophyta</taxon>
        <taxon>Tracheophyta</taxon>
        <taxon>Spermatophyta</taxon>
        <taxon>Magnoliopsida</taxon>
        <taxon>eudicotyledons</taxon>
        <taxon>Gunneridae</taxon>
        <taxon>Pentapetalae</taxon>
        <taxon>rosids</taxon>
        <taxon>fabids</taxon>
        <taxon>Cucurbitales</taxon>
        <taxon>Cucurbitaceae</taxon>
        <taxon>Momordiceae</taxon>
        <taxon>Momordica</taxon>
    </lineage>
</organism>
<dbReference type="Gene3D" id="3.30.60.20">
    <property type="match status" value="1"/>
</dbReference>
<dbReference type="Proteomes" id="UP000504603">
    <property type="component" value="Unplaced"/>
</dbReference>
<evidence type="ECO:0000259" key="2">
    <source>
        <dbReference type="Pfam" id="PF03107"/>
    </source>
</evidence>
<dbReference type="KEGG" id="mcha:111019463"/>
<dbReference type="Pfam" id="PF03107">
    <property type="entry name" value="C1_2"/>
    <property type="match status" value="2"/>
</dbReference>